<dbReference type="AlphaFoldDB" id="A0A6J6P268"/>
<evidence type="ECO:0000313" key="2">
    <source>
        <dbReference type="EMBL" id="CAB4690673.1"/>
    </source>
</evidence>
<keyword evidence="1" id="KW-1133">Transmembrane helix</keyword>
<dbReference type="Gene3D" id="1.20.1070.10">
    <property type="entry name" value="Rhodopsin 7-helix transmembrane proteins"/>
    <property type="match status" value="1"/>
</dbReference>
<accession>A0A6J6P268</accession>
<dbReference type="EMBL" id="CAEZXL010000130">
    <property type="protein sequence ID" value="CAB4690673.1"/>
    <property type="molecule type" value="Genomic_DNA"/>
</dbReference>
<feature type="transmembrane region" description="Helical" evidence="1">
    <location>
        <begin position="76"/>
        <end position="102"/>
    </location>
</feature>
<keyword evidence="1" id="KW-0472">Membrane</keyword>
<gene>
    <name evidence="2" type="ORF">UFOPK2373_00777</name>
</gene>
<evidence type="ECO:0000256" key="1">
    <source>
        <dbReference type="SAM" id="Phobius"/>
    </source>
</evidence>
<dbReference type="NCBIfam" id="NF038020">
    <property type="entry name" value="HeR"/>
    <property type="match status" value="1"/>
</dbReference>
<dbReference type="InterPro" id="IPR041113">
    <property type="entry name" value="Heliorhodopsin"/>
</dbReference>
<reference evidence="2" key="1">
    <citation type="submission" date="2020-05" db="EMBL/GenBank/DDBJ databases">
        <authorList>
            <person name="Chiriac C."/>
            <person name="Salcher M."/>
            <person name="Ghai R."/>
            <person name="Kavagutti S V."/>
        </authorList>
    </citation>
    <scope>NUCLEOTIDE SEQUENCE</scope>
</reference>
<dbReference type="Pfam" id="PF18761">
    <property type="entry name" value="Heliorhodopsin"/>
    <property type="match status" value="1"/>
</dbReference>
<feature type="transmembrane region" description="Helical" evidence="1">
    <location>
        <begin position="21"/>
        <end position="43"/>
    </location>
</feature>
<protein>
    <submittedName>
        <fullName evidence="2">Unannotated protein</fullName>
    </submittedName>
</protein>
<organism evidence="2">
    <name type="scientific">freshwater metagenome</name>
    <dbReference type="NCBI Taxonomy" id="449393"/>
    <lineage>
        <taxon>unclassified sequences</taxon>
        <taxon>metagenomes</taxon>
        <taxon>ecological metagenomes</taxon>
    </lineage>
</organism>
<feature type="transmembrane region" description="Helical" evidence="1">
    <location>
        <begin position="177"/>
        <end position="199"/>
    </location>
</feature>
<sequence>MAKDKTQKLANKTSEKGLTRYNFIAGLLHLLSAISLTSILVQIKVQGYFPVTADWMQGPPGFEPGPNSPWPGPQHVVLFTINLGGAIIAFLLLSAIFHFAIISPFFKKRYFAGLANTHNYFRWTEYALSSSIMITSIMLLNGFTDFAGLIAVFAVNASMILFGALQEKYEKPGNGKALPFIMGCMTGIVPWIIIIISAFRPGYEGENQIPGFVIGIIITIFIAFNTFGINQALQYRQVGKWKDYLFGERVYITLSFVAKSLLAWQVFSGAIIPALTNQ</sequence>
<feature type="transmembrane region" description="Helical" evidence="1">
    <location>
        <begin position="250"/>
        <end position="275"/>
    </location>
</feature>
<keyword evidence="1" id="KW-0812">Transmembrane</keyword>
<feature type="transmembrane region" description="Helical" evidence="1">
    <location>
        <begin position="123"/>
        <end position="140"/>
    </location>
</feature>
<proteinExistence type="predicted"/>
<feature type="transmembrane region" description="Helical" evidence="1">
    <location>
        <begin position="211"/>
        <end position="229"/>
    </location>
</feature>
<name>A0A6J6P268_9ZZZZ</name>
<feature type="transmembrane region" description="Helical" evidence="1">
    <location>
        <begin position="146"/>
        <end position="165"/>
    </location>
</feature>